<dbReference type="InterPro" id="IPR038056">
    <property type="entry name" value="YjbR-like_sf"/>
</dbReference>
<gene>
    <name evidence="1" type="ORF">J2X20_004034</name>
</gene>
<dbReference type="Proteomes" id="UP001180453">
    <property type="component" value="Unassembled WGS sequence"/>
</dbReference>
<evidence type="ECO:0008006" key="3">
    <source>
        <dbReference type="Google" id="ProtNLM"/>
    </source>
</evidence>
<dbReference type="EMBL" id="JAVDXU010000003">
    <property type="protein sequence ID" value="MDR7271366.1"/>
    <property type="molecule type" value="Genomic_DNA"/>
</dbReference>
<evidence type="ECO:0000313" key="1">
    <source>
        <dbReference type="EMBL" id="MDR7271366.1"/>
    </source>
</evidence>
<accession>A0ABU1YR79</accession>
<reference evidence="1 2" key="1">
    <citation type="submission" date="2023-07" db="EMBL/GenBank/DDBJ databases">
        <title>Sorghum-associated microbial communities from plants grown in Nebraska, USA.</title>
        <authorList>
            <person name="Schachtman D."/>
        </authorList>
    </citation>
    <scope>NUCLEOTIDE SEQUENCE [LARGE SCALE GENOMIC DNA]</scope>
    <source>
        <strain evidence="1 2">BE314</strain>
    </source>
</reference>
<proteinExistence type="predicted"/>
<dbReference type="InterPro" id="IPR058532">
    <property type="entry name" value="YjbR/MT2646/Rv2570-like"/>
</dbReference>
<dbReference type="SUPFAM" id="SSF142906">
    <property type="entry name" value="YjbR-like"/>
    <property type="match status" value="1"/>
</dbReference>
<keyword evidence="2" id="KW-1185">Reference proteome</keyword>
<name>A0ABU1YR79_ROSSA</name>
<evidence type="ECO:0000313" key="2">
    <source>
        <dbReference type="Proteomes" id="UP001180453"/>
    </source>
</evidence>
<dbReference type="RefSeq" id="WP_310268467.1">
    <property type="nucleotide sequence ID" value="NZ_JAVDXU010000003.1"/>
</dbReference>
<comment type="caution">
    <text evidence="1">The sequence shown here is derived from an EMBL/GenBank/DDBJ whole genome shotgun (WGS) entry which is preliminary data.</text>
</comment>
<organism evidence="1 2">
    <name type="scientific">Roseateles saccharophilus</name>
    <name type="common">Pseudomonas saccharophila</name>
    <dbReference type="NCBI Taxonomy" id="304"/>
    <lineage>
        <taxon>Bacteria</taxon>
        <taxon>Pseudomonadati</taxon>
        <taxon>Pseudomonadota</taxon>
        <taxon>Betaproteobacteria</taxon>
        <taxon>Burkholderiales</taxon>
        <taxon>Sphaerotilaceae</taxon>
        <taxon>Roseateles</taxon>
    </lineage>
</organism>
<sequence>MNAEQARALALGLPGAVEKPHHELTSFRLPGAKGRIFATMTPDGAELRVFIKDEAARDAWIAREAGVVEPLFWGAKRCGVKLPLAKAKPAWVRELLAQSWRENGGQGAA</sequence>
<dbReference type="Pfam" id="PF04237">
    <property type="entry name" value="YjbR"/>
    <property type="match status" value="1"/>
</dbReference>
<protein>
    <recommendedName>
        <fullName evidence="3">MmcQ/YjbR family DNA-binding protein</fullName>
    </recommendedName>
</protein>